<dbReference type="CDD" id="cd00090">
    <property type="entry name" value="HTH_ARSR"/>
    <property type="match status" value="1"/>
</dbReference>
<keyword evidence="1" id="KW-0805">Transcription regulation</keyword>
<dbReference type="PANTHER" id="PTHR43132">
    <property type="entry name" value="ARSENICAL RESISTANCE OPERON REPRESSOR ARSR-RELATED"/>
    <property type="match status" value="1"/>
</dbReference>
<evidence type="ECO:0000313" key="6">
    <source>
        <dbReference type="Proteomes" id="UP000615755"/>
    </source>
</evidence>
<keyword evidence="2" id="KW-0238">DNA-binding</keyword>
<dbReference type="InterPro" id="IPR051011">
    <property type="entry name" value="Metal_resp_trans_reg"/>
</dbReference>
<evidence type="ECO:0000313" key="5">
    <source>
        <dbReference type="EMBL" id="MBE0366503.1"/>
    </source>
</evidence>
<dbReference type="PRINTS" id="PR00778">
    <property type="entry name" value="HTHARSR"/>
</dbReference>
<proteinExistence type="predicted"/>
<feature type="domain" description="HTH arsR-type" evidence="4">
    <location>
        <begin position="5"/>
        <end position="99"/>
    </location>
</feature>
<dbReference type="SUPFAM" id="SSF46785">
    <property type="entry name" value="Winged helix' DNA-binding domain"/>
    <property type="match status" value="1"/>
</dbReference>
<organism evidence="5 6">
    <name type="scientific">Pseudoalteromonas aurantia 208</name>
    <dbReference type="NCBI Taxonomy" id="1314867"/>
    <lineage>
        <taxon>Bacteria</taxon>
        <taxon>Pseudomonadati</taxon>
        <taxon>Pseudomonadota</taxon>
        <taxon>Gammaproteobacteria</taxon>
        <taxon>Alteromonadales</taxon>
        <taxon>Pseudoalteromonadaceae</taxon>
        <taxon>Pseudoalteromonas</taxon>
    </lineage>
</organism>
<dbReference type="Pfam" id="PF01022">
    <property type="entry name" value="HTH_5"/>
    <property type="match status" value="1"/>
</dbReference>
<dbReference type="Proteomes" id="UP000615755">
    <property type="component" value="Unassembled WGS sequence"/>
</dbReference>
<dbReference type="PROSITE" id="PS50987">
    <property type="entry name" value="HTH_ARSR_2"/>
    <property type="match status" value="1"/>
</dbReference>
<gene>
    <name evidence="5" type="ORF">PAUR_a3524</name>
</gene>
<dbReference type="InterPro" id="IPR001845">
    <property type="entry name" value="HTH_ArsR_DNA-bd_dom"/>
</dbReference>
<dbReference type="InterPro" id="IPR011991">
    <property type="entry name" value="ArsR-like_HTH"/>
</dbReference>
<evidence type="ECO:0000259" key="4">
    <source>
        <dbReference type="PROSITE" id="PS50987"/>
    </source>
</evidence>
<keyword evidence="3" id="KW-0804">Transcription</keyword>
<dbReference type="SMART" id="SM00418">
    <property type="entry name" value="HTH_ARSR"/>
    <property type="match status" value="1"/>
</dbReference>
<evidence type="ECO:0000256" key="3">
    <source>
        <dbReference type="ARBA" id="ARBA00023163"/>
    </source>
</evidence>
<sequence length="100" mass="11281">MTLTNMADNAEQAASLLKMMANKHRLMILCSLVENEMSVGQLNHKVQLSQSALSQHLASLRKANIVSTRREKQTIYYVISDEKVVALVTSLYQLFCLKEP</sequence>
<dbReference type="EMBL" id="AQGV01000009">
    <property type="protein sequence ID" value="MBE0366503.1"/>
    <property type="molecule type" value="Genomic_DNA"/>
</dbReference>
<dbReference type="InterPro" id="IPR036388">
    <property type="entry name" value="WH-like_DNA-bd_sf"/>
</dbReference>
<protein>
    <recommendedName>
        <fullName evidence="4">HTH arsR-type domain-containing protein</fullName>
    </recommendedName>
</protein>
<name>A0ABR9E696_9GAMM</name>
<reference evidence="5 6" key="1">
    <citation type="submission" date="2015-03" db="EMBL/GenBank/DDBJ databases">
        <title>Genome sequence of Pseudoalteromonas aurantia.</title>
        <authorList>
            <person name="Xie B.-B."/>
            <person name="Rong J.-C."/>
            <person name="Qin Q.-L."/>
            <person name="Zhang Y.-Z."/>
        </authorList>
    </citation>
    <scope>NUCLEOTIDE SEQUENCE [LARGE SCALE GENOMIC DNA]</scope>
    <source>
        <strain evidence="5 6">208</strain>
    </source>
</reference>
<dbReference type="RefSeq" id="WP_192506014.1">
    <property type="nucleotide sequence ID" value="NZ_AQGV01000009.1"/>
</dbReference>
<dbReference type="Gene3D" id="1.10.10.10">
    <property type="entry name" value="Winged helix-like DNA-binding domain superfamily/Winged helix DNA-binding domain"/>
    <property type="match status" value="1"/>
</dbReference>
<dbReference type="NCBIfam" id="NF033788">
    <property type="entry name" value="HTH_metalloreg"/>
    <property type="match status" value="1"/>
</dbReference>
<dbReference type="PANTHER" id="PTHR43132:SF2">
    <property type="entry name" value="ARSENICAL RESISTANCE OPERON REPRESSOR ARSR-RELATED"/>
    <property type="match status" value="1"/>
</dbReference>
<keyword evidence="6" id="KW-1185">Reference proteome</keyword>
<evidence type="ECO:0000256" key="2">
    <source>
        <dbReference type="ARBA" id="ARBA00023125"/>
    </source>
</evidence>
<dbReference type="InterPro" id="IPR036390">
    <property type="entry name" value="WH_DNA-bd_sf"/>
</dbReference>
<evidence type="ECO:0000256" key="1">
    <source>
        <dbReference type="ARBA" id="ARBA00023015"/>
    </source>
</evidence>
<comment type="caution">
    <text evidence="5">The sequence shown here is derived from an EMBL/GenBank/DDBJ whole genome shotgun (WGS) entry which is preliminary data.</text>
</comment>
<accession>A0ABR9E696</accession>